<dbReference type="AlphaFoldDB" id="A0A9P0Q2W4"/>
<proteinExistence type="predicted"/>
<dbReference type="OrthoDB" id="8373618at2759"/>
<name>A0A9P0Q2W4_ACAOB</name>
<keyword evidence="2" id="KW-1185">Reference proteome</keyword>
<accession>A0A9P0Q2W4</accession>
<dbReference type="Proteomes" id="UP001152888">
    <property type="component" value="Unassembled WGS sequence"/>
</dbReference>
<reference evidence="1" key="1">
    <citation type="submission" date="2022-03" db="EMBL/GenBank/DDBJ databases">
        <authorList>
            <person name="Sayadi A."/>
        </authorList>
    </citation>
    <scope>NUCLEOTIDE SEQUENCE</scope>
</reference>
<gene>
    <name evidence="1" type="ORF">ACAOBT_LOCUS29333</name>
</gene>
<organism evidence="1 2">
    <name type="scientific">Acanthoscelides obtectus</name>
    <name type="common">Bean weevil</name>
    <name type="synonym">Bruchus obtectus</name>
    <dbReference type="NCBI Taxonomy" id="200917"/>
    <lineage>
        <taxon>Eukaryota</taxon>
        <taxon>Metazoa</taxon>
        <taxon>Ecdysozoa</taxon>
        <taxon>Arthropoda</taxon>
        <taxon>Hexapoda</taxon>
        <taxon>Insecta</taxon>
        <taxon>Pterygota</taxon>
        <taxon>Neoptera</taxon>
        <taxon>Endopterygota</taxon>
        <taxon>Coleoptera</taxon>
        <taxon>Polyphaga</taxon>
        <taxon>Cucujiformia</taxon>
        <taxon>Chrysomeloidea</taxon>
        <taxon>Chrysomelidae</taxon>
        <taxon>Bruchinae</taxon>
        <taxon>Bruchini</taxon>
        <taxon>Acanthoscelides</taxon>
    </lineage>
</organism>
<evidence type="ECO:0000313" key="1">
    <source>
        <dbReference type="EMBL" id="CAH2006846.1"/>
    </source>
</evidence>
<dbReference type="EMBL" id="CAKOFQ010007710">
    <property type="protein sequence ID" value="CAH2006846.1"/>
    <property type="molecule type" value="Genomic_DNA"/>
</dbReference>
<protein>
    <submittedName>
        <fullName evidence="1">Uncharacterized protein</fullName>
    </submittedName>
</protein>
<sequence>MLRKSLIEEHLKQRLQVKELSSELRNTISKILGEQHNNSDRHDAAGRARLYERWSYCPRKKG</sequence>
<evidence type="ECO:0000313" key="2">
    <source>
        <dbReference type="Proteomes" id="UP001152888"/>
    </source>
</evidence>
<comment type="caution">
    <text evidence="1">The sequence shown here is derived from an EMBL/GenBank/DDBJ whole genome shotgun (WGS) entry which is preliminary data.</text>
</comment>